<organism evidence="6 7">
    <name type="scientific">Roseinatronobacter alkalisoli</name>
    <dbReference type="NCBI Taxonomy" id="3028235"/>
    <lineage>
        <taxon>Bacteria</taxon>
        <taxon>Pseudomonadati</taxon>
        <taxon>Pseudomonadota</taxon>
        <taxon>Alphaproteobacteria</taxon>
        <taxon>Rhodobacterales</taxon>
        <taxon>Paracoccaceae</taxon>
        <taxon>Roseinatronobacter</taxon>
    </lineage>
</organism>
<accession>A0ABT5TAR4</accession>
<dbReference type="InterPro" id="IPR050204">
    <property type="entry name" value="AraC_XylS_family_regulators"/>
</dbReference>
<comment type="caution">
    <text evidence="6">The sequence shown here is derived from an EMBL/GenBank/DDBJ whole genome shotgun (WGS) entry which is preliminary data.</text>
</comment>
<gene>
    <name evidence="6" type="ORF">PUT78_13090</name>
</gene>
<keyword evidence="7" id="KW-1185">Reference proteome</keyword>
<evidence type="ECO:0000256" key="4">
    <source>
        <dbReference type="SAM" id="MobiDB-lite"/>
    </source>
</evidence>
<name>A0ABT5TAR4_9RHOB</name>
<evidence type="ECO:0000313" key="6">
    <source>
        <dbReference type="EMBL" id="MDD7972034.1"/>
    </source>
</evidence>
<dbReference type="PANTHER" id="PTHR46796:SF6">
    <property type="entry name" value="ARAC SUBFAMILY"/>
    <property type="match status" value="1"/>
</dbReference>
<dbReference type="Proteomes" id="UP001431784">
    <property type="component" value="Unassembled WGS sequence"/>
</dbReference>
<dbReference type="PANTHER" id="PTHR46796">
    <property type="entry name" value="HTH-TYPE TRANSCRIPTIONAL ACTIVATOR RHAS-RELATED"/>
    <property type="match status" value="1"/>
</dbReference>
<evidence type="ECO:0000256" key="2">
    <source>
        <dbReference type="ARBA" id="ARBA00023125"/>
    </source>
</evidence>
<feature type="domain" description="HTH araC/xylS-type" evidence="5">
    <location>
        <begin position="236"/>
        <end position="335"/>
    </location>
</feature>
<dbReference type="SMART" id="SM00342">
    <property type="entry name" value="HTH_ARAC"/>
    <property type="match status" value="1"/>
</dbReference>
<reference evidence="6" key="1">
    <citation type="submission" date="2023-02" db="EMBL/GenBank/DDBJ databases">
        <title>Description of Roseinatronobacter alkalisoli sp. nov., an alkaliphilic bacerium isolated from soda soil.</title>
        <authorList>
            <person name="Wei W."/>
        </authorList>
    </citation>
    <scope>NUCLEOTIDE SEQUENCE</scope>
    <source>
        <strain evidence="6">HJB301</strain>
    </source>
</reference>
<proteinExistence type="predicted"/>
<feature type="compositionally biased region" description="Basic residues" evidence="4">
    <location>
        <begin position="8"/>
        <end position="19"/>
    </location>
</feature>
<dbReference type="PRINTS" id="PR00032">
    <property type="entry name" value="HTHARAC"/>
</dbReference>
<dbReference type="PROSITE" id="PS01124">
    <property type="entry name" value="HTH_ARAC_FAMILY_2"/>
    <property type="match status" value="1"/>
</dbReference>
<dbReference type="RefSeq" id="WP_274352710.1">
    <property type="nucleotide sequence ID" value="NZ_JAQZSM010000011.1"/>
</dbReference>
<dbReference type="Pfam" id="PF12833">
    <property type="entry name" value="HTH_18"/>
    <property type="match status" value="1"/>
</dbReference>
<evidence type="ECO:0000259" key="5">
    <source>
        <dbReference type="PROSITE" id="PS01124"/>
    </source>
</evidence>
<dbReference type="InterPro" id="IPR020449">
    <property type="entry name" value="Tscrpt_reg_AraC-type_HTH"/>
</dbReference>
<evidence type="ECO:0000256" key="3">
    <source>
        <dbReference type="ARBA" id="ARBA00023163"/>
    </source>
</evidence>
<keyword evidence="1" id="KW-0805">Transcription regulation</keyword>
<sequence length="338" mass="37041">MTDSHERRAARHPVAKAKRAGTSFRAVSTKSQRPSQRFEFWRSLFPRIDLDTVEEDGQRDFRGNLLHFGTEDGATFVFSSNDDTRASFGRPEGDFLMLSLTVAGSAKLQHGHDTRLISTPGTGLVIVDGGQAFTTISRDHSVISLMLPRDRAERAIGNDLSVLRNGLVSLPQEGMAHLLTSHLQTMAMEGESLDGHSADIAMKAAVDMAFGALTQAKNREDGQTAIPTGHDAGLRAAARRYIHLHCQNHKLTAAGIARAIGCSRAHLYRVFAAKEISVGDVLRTARLERASALLITFADMPVKFVASRCGYADAAAFARAFRGYNGMTPQEYRELFRR</sequence>
<dbReference type="EMBL" id="JAQZSM010000011">
    <property type="protein sequence ID" value="MDD7972034.1"/>
    <property type="molecule type" value="Genomic_DNA"/>
</dbReference>
<protein>
    <submittedName>
        <fullName evidence="6">Helix-turn-helix domain-containing protein</fullName>
    </submittedName>
</protein>
<dbReference type="SUPFAM" id="SSF46689">
    <property type="entry name" value="Homeodomain-like"/>
    <property type="match status" value="1"/>
</dbReference>
<evidence type="ECO:0000256" key="1">
    <source>
        <dbReference type="ARBA" id="ARBA00023015"/>
    </source>
</evidence>
<keyword evidence="3" id="KW-0804">Transcription</keyword>
<dbReference type="InterPro" id="IPR018060">
    <property type="entry name" value="HTH_AraC"/>
</dbReference>
<dbReference type="Gene3D" id="1.10.10.60">
    <property type="entry name" value="Homeodomain-like"/>
    <property type="match status" value="1"/>
</dbReference>
<feature type="region of interest" description="Disordered" evidence="4">
    <location>
        <begin position="1"/>
        <end position="30"/>
    </location>
</feature>
<dbReference type="InterPro" id="IPR009057">
    <property type="entry name" value="Homeodomain-like_sf"/>
</dbReference>
<evidence type="ECO:0000313" key="7">
    <source>
        <dbReference type="Proteomes" id="UP001431784"/>
    </source>
</evidence>
<keyword evidence="2" id="KW-0238">DNA-binding</keyword>